<evidence type="ECO:0000313" key="2">
    <source>
        <dbReference type="Proteomes" id="UP000528460"/>
    </source>
</evidence>
<evidence type="ECO:0000313" key="1">
    <source>
        <dbReference type="EMBL" id="NOK08780.1"/>
    </source>
</evidence>
<comment type="caution">
    <text evidence="1">The sequence shown here is derived from an EMBL/GenBank/DDBJ whole genome shotgun (WGS) entry which is preliminary data.</text>
</comment>
<name>A0A7Y4JPH8_9BACT</name>
<protein>
    <submittedName>
        <fullName evidence="1">DUF1579 domain-containing protein</fullName>
    </submittedName>
</protein>
<gene>
    <name evidence="1" type="ORF">HNS30_07010</name>
</gene>
<dbReference type="Pfam" id="PF07617">
    <property type="entry name" value="DUF1579"/>
    <property type="match status" value="1"/>
</dbReference>
<dbReference type="InterPro" id="IPR011473">
    <property type="entry name" value="DUF1579"/>
</dbReference>
<dbReference type="Proteomes" id="UP000528460">
    <property type="component" value="Unassembled WGS sequence"/>
</dbReference>
<dbReference type="RefSeq" id="WP_171413008.1">
    <property type="nucleotide sequence ID" value="NZ_JABFJW010000035.1"/>
</dbReference>
<organism evidence="1 2">
    <name type="scientific">Corallococcus exercitus</name>
    <dbReference type="NCBI Taxonomy" id="2316736"/>
    <lineage>
        <taxon>Bacteria</taxon>
        <taxon>Pseudomonadati</taxon>
        <taxon>Myxococcota</taxon>
        <taxon>Myxococcia</taxon>
        <taxon>Myxococcales</taxon>
        <taxon>Cystobacterineae</taxon>
        <taxon>Myxococcaceae</taxon>
        <taxon>Corallococcus</taxon>
    </lineage>
</organism>
<proteinExistence type="predicted"/>
<sequence>MSQERLQQSLSAGPHHLLSQLVGAWEGVARTWFEPDKVADESPITGSFQSVLDGRFVVHQYTSAMGDTPLTGIATLGYHLDGRHFTMSWVDTFHVGTDIMTLQGEAGVGDRISVLGSYRTGDDSPRWGWRVDIQVTGPDSLVVTHFNIEPGAAPQKAIEIQYKRRNSA</sequence>
<dbReference type="AlphaFoldDB" id="A0A7Y4JPH8"/>
<dbReference type="EMBL" id="JABFJW010000035">
    <property type="protein sequence ID" value="NOK08780.1"/>
    <property type="molecule type" value="Genomic_DNA"/>
</dbReference>
<reference evidence="1 2" key="1">
    <citation type="submission" date="2020-05" db="EMBL/GenBank/DDBJ databases">
        <authorList>
            <person name="Whitworth D."/>
        </authorList>
    </citation>
    <scope>NUCLEOTIDE SEQUENCE [LARGE SCALE GENOMIC DNA]</scope>
    <source>
        <strain evidence="1 2">CA046A</strain>
    </source>
</reference>
<accession>A0A7Y4JPH8</accession>